<organism evidence="1 2">
    <name type="scientific">Theobroma cacao</name>
    <name type="common">Cacao</name>
    <name type="synonym">Cocoa</name>
    <dbReference type="NCBI Taxonomy" id="3641"/>
    <lineage>
        <taxon>Eukaryota</taxon>
        <taxon>Viridiplantae</taxon>
        <taxon>Streptophyta</taxon>
        <taxon>Embryophyta</taxon>
        <taxon>Tracheophyta</taxon>
        <taxon>Spermatophyta</taxon>
        <taxon>Magnoliopsida</taxon>
        <taxon>eudicotyledons</taxon>
        <taxon>Gunneridae</taxon>
        <taxon>Pentapetalae</taxon>
        <taxon>rosids</taxon>
        <taxon>malvids</taxon>
        <taxon>Malvales</taxon>
        <taxon>Malvaceae</taxon>
        <taxon>Byttnerioideae</taxon>
        <taxon>Theobroma</taxon>
    </lineage>
</organism>
<dbReference type="Gramene" id="EOY16871">
    <property type="protein sequence ID" value="EOY16871"/>
    <property type="gene ID" value="TCM_035806"/>
</dbReference>
<name>A0A061FIG3_THECC</name>
<dbReference type="HOGENOM" id="CLU_2417644_0_0_1"/>
<protein>
    <submittedName>
        <fullName evidence="1">Uncharacterized protein</fullName>
    </submittedName>
</protein>
<dbReference type="Proteomes" id="UP000026915">
    <property type="component" value="Chromosome 8"/>
</dbReference>
<dbReference type="EMBL" id="CM001886">
    <property type="protein sequence ID" value="EOY16871.1"/>
    <property type="molecule type" value="Genomic_DNA"/>
</dbReference>
<gene>
    <name evidence="1" type="ORF">TCM_035806</name>
</gene>
<evidence type="ECO:0000313" key="2">
    <source>
        <dbReference type="Proteomes" id="UP000026915"/>
    </source>
</evidence>
<reference evidence="1 2" key="1">
    <citation type="journal article" date="2013" name="Genome Biol.">
        <title>The genome sequence of the most widely cultivated cacao type and its use to identify candidate genes regulating pod color.</title>
        <authorList>
            <person name="Motamayor J.C."/>
            <person name="Mockaitis K."/>
            <person name="Schmutz J."/>
            <person name="Haiminen N."/>
            <person name="Iii D.L."/>
            <person name="Cornejo O."/>
            <person name="Findley S.D."/>
            <person name="Zheng P."/>
            <person name="Utro F."/>
            <person name="Royaert S."/>
            <person name="Saski C."/>
            <person name="Jenkins J."/>
            <person name="Podicheti R."/>
            <person name="Zhao M."/>
            <person name="Scheffler B.E."/>
            <person name="Stack J.C."/>
            <person name="Feltus F.A."/>
            <person name="Mustiga G.M."/>
            <person name="Amores F."/>
            <person name="Phillips W."/>
            <person name="Marelli J.P."/>
            <person name="May G.D."/>
            <person name="Shapiro H."/>
            <person name="Ma J."/>
            <person name="Bustamante C.D."/>
            <person name="Schnell R.J."/>
            <person name="Main D."/>
            <person name="Gilbert D."/>
            <person name="Parida L."/>
            <person name="Kuhn D.N."/>
        </authorList>
    </citation>
    <scope>NUCLEOTIDE SEQUENCE [LARGE SCALE GENOMIC DNA]</scope>
    <source>
        <strain evidence="2">cv. Matina 1-6</strain>
    </source>
</reference>
<dbReference type="AlphaFoldDB" id="A0A061FIG3"/>
<proteinExistence type="predicted"/>
<evidence type="ECO:0000313" key="1">
    <source>
        <dbReference type="EMBL" id="EOY16871.1"/>
    </source>
</evidence>
<accession>A0A061FIG3</accession>
<sequence length="92" mass="10345">MASLKPSKSPKSSKLRRENSGWNITKLRIIIGKIKAQHFRSLFSPCLHISKPQFTNLEAQNPRGVTCIQLKEKNFKTSFKANEMSGITNVTG</sequence>
<keyword evidence="2" id="KW-1185">Reference proteome</keyword>
<dbReference type="InParanoid" id="A0A061FIG3"/>